<keyword evidence="1" id="KW-1133">Transmembrane helix</keyword>
<dbReference type="CDD" id="cd11614">
    <property type="entry name" value="SAF_CpaB_FlgA_like"/>
    <property type="match status" value="1"/>
</dbReference>
<reference evidence="4" key="1">
    <citation type="submission" date="2016-11" db="EMBL/GenBank/DDBJ databases">
        <title>Complete Genome Sequence of alachlor-degrading Sphingomonas sp. strain JJ-A5.</title>
        <authorList>
            <person name="Lee H."/>
            <person name="Ka J.-O."/>
        </authorList>
    </citation>
    <scope>NUCLEOTIDE SEQUENCE [LARGE SCALE GENOMIC DNA]</scope>
    <source>
        <strain evidence="4">JJ-A5</strain>
    </source>
</reference>
<evidence type="ECO:0000313" key="4">
    <source>
        <dbReference type="Proteomes" id="UP000182063"/>
    </source>
</evidence>
<dbReference type="KEGG" id="sphj:BSL82_16005"/>
<keyword evidence="1" id="KW-0812">Transmembrane</keyword>
<dbReference type="RefSeq" id="WP_072598267.1">
    <property type="nucleotide sequence ID" value="NZ_CP018221.1"/>
</dbReference>
<evidence type="ECO:0000313" key="3">
    <source>
        <dbReference type="EMBL" id="API60606.1"/>
    </source>
</evidence>
<dbReference type="Pfam" id="PF08666">
    <property type="entry name" value="SAF"/>
    <property type="match status" value="1"/>
</dbReference>
<evidence type="ECO:0000256" key="1">
    <source>
        <dbReference type="SAM" id="Phobius"/>
    </source>
</evidence>
<dbReference type="InterPro" id="IPR013974">
    <property type="entry name" value="SAF"/>
</dbReference>
<dbReference type="OrthoDB" id="163768at2"/>
<dbReference type="InterPro" id="IPR031571">
    <property type="entry name" value="RcpC_dom"/>
</dbReference>
<dbReference type="InterPro" id="IPR017592">
    <property type="entry name" value="Pilus_assmbl_Flp-typ_CpaB"/>
</dbReference>
<accession>A0A1L3ZY94</accession>
<feature type="domain" description="SAF" evidence="2">
    <location>
        <begin position="44"/>
        <end position="108"/>
    </location>
</feature>
<dbReference type="EMBL" id="CP018221">
    <property type="protein sequence ID" value="API60606.1"/>
    <property type="molecule type" value="Genomic_DNA"/>
</dbReference>
<dbReference type="Proteomes" id="UP000182063">
    <property type="component" value="Chromosome"/>
</dbReference>
<keyword evidence="4" id="KW-1185">Reference proteome</keyword>
<keyword evidence="1" id="KW-0472">Membrane</keyword>
<evidence type="ECO:0000259" key="2">
    <source>
        <dbReference type="SMART" id="SM00858"/>
    </source>
</evidence>
<gene>
    <name evidence="3" type="ORF">BSL82_16005</name>
</gene>
<sequence length="288" mass="30524">MARGQSLIILGVAILLGLAAVFIAMRWIAPSDNSATEFRPQGLAKIVVARVPLDMGTPITEASIKLIDYPASALPAGAFTTTAQLTSEQRVALNRIEANEPILLSKLSGKGGRASISALLDPEKRAASVRVNDMTGVGGFVLPGDRVDVLITRTLPGEGDRTITDILLQNIRVLGIDQQASENTDKPVVVKTATLEVSQLDSQKLALAQQVGSLSLALRHNGNMAPEPVRTVSLNDLRDGSSGALAAPAMFQRASYGYRPRARRVDNAVTIVRGLESSKYSVGIYSGN</sequence>
<dbReference type="SMART" id="SM00858">
    <property type="entry name" value="SAF"/>
    <property type="match status" value="1"/>
</dbReference>
<proteinExistence type="predicted"/>
<dbReference type="NCBIfam" id="TIGR03177">
    <property type="entry name" value="pilus_cpaB"/>
    <property type="match status" value="1"/>
</dbReference>
<dbReference type="Pfam" id="PF16976">
    <property type="entry name" value="RcpC"/>
    <property type="match status" value="1"/>
</dbReference>
<name>A0A1L3ZY94_9SPHN</name>
<organism evidence="3 4">
    <name type="scientific">Tardibacter chloracetimidivorans</name>
    <dbReference type="NCBI Taxonomy" id="1921510"/>
    <lineage>
        <taxon>Bacteria</taxon>
        <taxon>Pseudomonadati</taxon>
        <taxon>Pseudomonadota</taxon>
        <taxon>Alphaproteobacteria</taxon>
        <taxon>Sphingomonadales</taxon>
        <taxon>Sphingomonadaceae</taxon>
        <taxon>Tardibacter</taxon>
    </lineage>
</organism>
<dbReference type="AlphaFoldDB" id="A0A1L3ZY94"/>
<dbReference type="STRING" id="1921510.BSL82_16005"/>
<feature type="transmembrane region" description="Helical" evidence="1">
    <location>
        <begin position="7"/>
        <end position="29"/>
    </location>
</feature>
<protein>
    <submittedName>
        <fullName evidence="3">Flp pilus assembly protein CpaB</fullName>
    </submittedName>
</protein>